<gene>
    <name evidence="1" type="ORF">MTR67_041908</name>
    <name evidence="2" type="ORF">MTR67_041919</name>
</gene>
<accession>A0AAF0UMB0</accession>
<dbReference type="EMBL" id="CP133620">
    <property type="protein sequence ID" value="WMV48534.1"/>
    <property type="molecule type" value="Genomic_DNA"/>
</dbReference>
<evidence type="ECO:0000313" key="3">
    <source>
        <dbReference type="Proteomes" id="UP001234989"/>
    </source>
</evidence>
<evidence type="ECO:0000313" key="2">
    <source>
        <dbReference type="EMBL" id="WMV48534.1"/>
    </source>
</evidence>
<organism evidence="2 3">
    <name type="scientific">Solanum verrucosum</name>
    <dbReference type="NCBI Taxonomy" id="315347"/>
    <lineage>
        <taxon>Eukaryota</taxon>
        <taxon>Viridiplantae</taxon>
        <taxon>Streptophyta</taxon>
        <taxon>Embryophyta</taxon>
        <taxon>Tracheophyta</taxon>
        <taxon>Spermatophyta</taxon>
        <taxon>Magnoliopsida</taxon>
        <taxon>eudicotyledons</taxon>
        <taxon>Gunneridae</taxon>
        <taxon>Pentapetalae</taxon>
        <taxon>asterids</taxon>
        <taxon>lamiids</taxon>
        <taxon>Solanales</taxon>
        <taxon>Solanaceae</taxon>
        <taxon>Solanoideae</taxon>
        <taxon>Solaneae</taxon>
        <taxon>Solanum</taxon>
    </lineage>
</organism>
<name>A0AAF0UMB0_SOLVR</name>
<proteinExistence type="predicted"/>
<evidence type="ECO:0000313" key="1">
    <source>
        <dbReference type="EMBL" id="WMV48523.1"/>
    </source>
</evidence>
<sequence length="63" mass="7409">MQQLQMEITHTYREANQLGDYITSIALEQDNPVHYHSFQDLPTKGRKILNSDKSQIPILRIRN</sequence>
<keyword evidence="3" id="KW-1185">Reference proteome</keyword>
<dbReference type="EMBL" id="CP133620">
    <property type="protein sequence ID" value="WMV48523.1"/>
    <property type="molecule type" value="Genomic_DNA"/>
</dbReference>
<reference evidence="2" key="1">
    <citation type="submission" date="2023-08" db="EMBL/GenBank/DDBJ databases">
        <title>A de novo genome assembly of Solanum verrucosum Schlechtendal, a Mexican diploid species geographically isolated from the other diploid A-genome species in potato relatives.</title>
        <authorList>
            <person name="Hosaka K."/>
        </authorList>
    </citation>
    <scope>NUCLEOTIDE SEQUENCE</scope>
    <source>
        <tissue evidence="2">Young leaves</tissue>
    </source>
</reference>
<dbReference type="Proteomes" id="UP001234989">
    <property type="component" value="Chromosome 9"/>
</dbReference>
<protein>
    <submittedName>
        <fullName evidence="2">Uncharacterized protein</fullName>
    </submittedName>
</protein>
<dbReference type="AlphaFoldDB" id="A0AAF0UMB0"/>